<dbReference type="InterPro" id="IPR017938">
    <property type="entry name" value="Riboflavin_synthase-like_b-brl"/>
</dbReference>
<dbReference type="Pfam" id="PF00970">
    <property type="entry name" value="FAD_binding_6"/>
    <property type="match status" value="1"/>
</dbReference>
<evidence type="ECO:0000256" key="7">
    <source>
        <dbReference type="ARBA" id="ARBA00022857"/>
    </source>
</evidence>
<keyword evidence="4" id="KW-0285">Flavoprotein</keyword>
<evidence type="ECO:0000256" key="2">
    <source>
        <dbReference type="ARBA" id="ARBA00008312"/>
    </source>
</evidence>
<dbReference type="InterPro" id="IPR001433">
    <property type="entry name" value="OxRdtase_FAD/NAD-bd"/>
</dbReference>
<dbReference type="InterPro" id="IPR008333">
    <property type="entry name" value="Cbr1-like_FAD-bd_dom"/>
</dbReference>
<dbReference type="InterPro" id="IPR017927">
    <property type="entry name" value="FAD-bd_FR_type"/>
</dbReference>
<evidence type="ECO:0000256" key="8">
    <source>
        <dbReference type="ARBA" id="ARBA00023002"/>
    </source>
</evidence>
<organism evidence="11 12">
    <name type="scientific">Tolumonas osonensis</name>
    <dbReference type="NCBI Taxonomy" id="675874"/>
    <lineage>
        <taxon>Bacteria</taxon>
        <taxon>Pseudomonadati</taxon>
        <taxon>Pseudomonadota</taxon>
        <taxon>Gammaproteobacteria</taxon>
        <taxon>Aeromonadales</taxon>
        <taxon>Aeromonadaceae</taxon>
        <taxon>Tolumonas</taxon>
    </lineage>
</organism>
<protein>
    <recommendedName>
        <fullName evidence="3">ferredoxin--NADP(+) reductase</fullName>
        <ecNumber evidence="3">1.18.1.2</ecNumber>
    </recommendedName>
</protein>
<dbReference type="Pfam" id="PF00175">
    <property type="entry name" value="NAD_binding_1"/>
    <property type="match status" value="1"/>
</dbReference>
<evidence type="ECO:0000313" key="11">
    <source>
        <dbReference type="EMBL" id="MBB6054965.1"/>
    </source>
</evidence>
<accession>A0A841GHZ8</accession>
<dbReference type="SUPFAM" id="SSF52343">
    <property type="entry name" value="Ferredoxin reductase-like, C-terminal NADP-linked domain"/>
    <property type="match status" value="1"/>
</dbReference>
<dbReference type="GO" id="GO:0000166">
    <property type="term" value="F:nucleotide binding"/>
    <property type="evidence" value="ECO:0007669"/>
    <property type="project" value="UniProtKB-KW"/>
</dbReference>
<comment type="cofactor">
    <cofactor evidence="1">
        <name>FAD</name>
        <dbReference type="ChEBI" id="CHEBI:57692"/>
    </cofactor>
</comment>
<feature type="domain" description="FAD-binding FR-type" evidence="10">
    <location>
        <begin position="2"/>
        <end position="101"/>
    </location>
</feature>
<evidence type="ECO:0000256" key="1">
    <source>
        <dbReference type="ARBA" id="ARBA00001974"/>
    </source>
</evidence>
<comment type="catalytic activity">
    <reaction evidence="9">
        <text>2 reduced [2Fe-2S]-[ferredoxin] + NADP(+) + H(+) = 2 oxidized [2Fe-2S]-[ferredoxin] + NADPH</text>
        <dbReference type="Rhea" id="RHEA:20125"/>
        <dbReference type="Rhea" id="RHEA-COMP:10000"/>
        <dbReference type="Rhea" id="RHEA-COMP:10001"/>
        <dbReference type="ChEBI" id="CHEBI:15378"/>
        <dbReference type="ChEBI" id="CHEBI:33737"/>
        <dbReference type="ChEBI" id="CHEBI:33738"/>
        <dbReference type="ChEBI" id="CHEBI:57783"/>
        <dbReference type="ChEBI" id="CHEBI:58349"/>
        <dbReference type="EC" id="1.18.1.2"/>
    </reaction>
</comment>
<dbReference type="Proteomes" id="UP000585721">
    <property type="component" value="Unassembled WGS sequence"/>
</dbReference>
<dbReference type="CDD" id="cd06195">
    <property type="entry name" value="FNR1"/>
    <property type="match status" value="1"/>
</dbReference>
<dbReference type="AlphaFoldDB" id="A0A841GHZ8"/>
<dbReference type="RefSeq" id="WP_188025754.1">
    <property type="nucleotide sequence ID" value="NZ_JACHGR010000002.1"/>
</dbReference>
<evidence type="ECO:0000259" key="10">
    <source>
        <dbReference type="PROSITE" id="PS51384"/>
    </source>
</evidence>
<keyword evidence="7" id="KW-0521">NADP</keyword>
<sequence length="247" mass="28007">MTDWVNGTVYEVIQWNDRLCSLKVKADLAPYTAGQFGKLSLIIDGERVSRAYSFVNAPSAGHHEFYLIKIPDGRLSPHLFELKPGDAIQVSRNASGFMTLAEVPAGRDLWMMATGTAIGPFLSILSEQQVFQRFENIVLVHGVRQRDDLTYQEQIHTIKTRQPLQFRYIPVVSREDCSDLLRGRIPLLLDHGLLEEAAELSLSPEWSQTMICGNPAMVKDTLHALQQKGLKKNLRREPGQITMENYW</sequence>
<dbReference type="Gene3D" id="3.40.50.80">
    <property type="entry name" value="Nucleotide-binding domain of ferredoxin-NADP reductase (FNR) module"/>
    <property type="match status" value="1"/>
</dbReference>
<dbReference type="InterPro" id="IPR033892">
    <property type="entry name" value="FNR_bac"/>
</dbReference>
<dbReference type="PRINTS" id="PR00371">
    <property type="entry name" value="FPNCR"/>
</dbReference>
<proteinExistence type="inferred from homology"/>
<dbReference type="PANTHER" id="PTHR47878:SF1">
    <property type="entry name" value="FLAVODOXIN_FERREDOXIN--NADP REDUCTASE"/>
    <property type="match status" value="1"/>
</dbReference>
<dbReference type="InterPro" id="IPR039261">
    <property type="entry name" value="FNR_nucleotide-bd"/>
</dbReference>
<dbReference type="InterPro" id="IPR051930">
    <property type="entry name" value="FNR_type-1"/>
</dbReference>
<evidence type="ECO:0000256" key="6">
    <source>
        <dbReference type="ARBA" id="ARBA00022827"/>
    </source>
</evidence>
<evidence type="ECO:0000256" key="5">
    <source>
        <dbReference type="ARBA" id="ARBA00022741"/>
    </source>
</evidence>
<dbReference type="Gene3D" id="2.40.30.10">
    <property type="entry name" value="Translation factors"/>
    <property type="match status" value="1"/>
</dbReference>
<comment type="similarity">
    <text evidence="2">Belongs to the ferredoxin--NADP reductase type 1 family.</text>
</comment>
<dbReference type="EMBL" id="JACHGR010000002">
    <property type="protein sequence ID" value="MBB6054965.1"/>
    <property type="molecule type" value="Genomic_DNA"/>
</dbReference>
<dbReference type="SUPFAM" id="SSF63380">
    <property type="entry name" value="Riboflavin synthase domain-like"/>
    <property type="match status" value="1"/>
</dbReference>
<dbReference type="EC" id="1.18.1.2" evidence="3"/>
<reference evidence="11 12" key="1">
    <citation type="submission" date="2020-08" db="EMBL/GenBank/DDBJ databases">
        <title>Genomic Encyclopedia of Type Strains, Phase IV (KMG-IV): sequencing the most valuable type-strain genomes for metagenomic binning, comparative biology and taxonomic classification.</title>
        <authorList>
            <person name="Goeker M."/>
        </authorList>
    </citation>
    <scope>NUCLEOTIDE SEQUENCE [LARGE SCALE GENOMIC DNA]</scope>
    <source>
        <strain evidence="11 12">DSM 22975</strain>
    </source>
</reference>
<dbReference type="GO" id="GO:0004324">
    <property type="term" value="F:ferredoxin-NADP+ reductase activity"/>
    <property type="evidence" value="ECO:0007669"/>
    <property type="project" value="UniProtKB-EC"/>
</dbReference>
<evidence type="ECO:0000313" key="12">
    <source>
        <dbReference type="Proteomes" id="UP000585721"/>
    </source>
</evidence>
<gene>
    <name evidence="11" type="ORF">HNR75_000837</name>
</gene>
<evidence type="ECO:0000256" key="3">
    <source>
        <dbReference type="ARBA" id="ARBA00013223"/>
    </source>
</evidence>
<keyword evidence="5" id="KW-0547">Nucleotide-binding</keyword>
<dbReference type="GO" id="GO:0042167">
    <property type="term" value="P:heme catabolic process"/>
    <property type="evidence" value="ECO:0007669"/>
    <property type="project" value="TreeGrafter"/>
</dbReference>
<keyword evidence="12" id="KW-1185">Reference proteome</keyword>
<comment type="caution">
    <text evidence="11">The sequence shown here is derived from an EMBL/GenBank/DDBJ whole genome shotgun (WGS) entry which is preliminary data.</text>
</comment>
<keyword evidence="6" id="KW-0274">FAD</keyword>
<evidence type="ECO:0000256" key="9">
    <source>
        <dbReference type="ARBA" id="ARBA00047776"/>
    </source>
</evidence>
<keyword evidence="8 11" id="KW-0560">Oxidoreductase</keyword>
<dbReference type="GO" id="GO:0034599">
    <property type="term" value="P:cellular response to oxidative stress"/>
    <property type="evidence" value="ECO:0007669"/>
    <property type="project" value="TreeGrafter"/>
</dbReference>
<name>A0A841GHZ8_9GAMM</name>
<dbReference type="PANTHER" id="PTHR47878">
    <property type="entry name" value="OXIDOREDUCTASE FAD/NAD(P)-BINDING DOMAIN PROTEIN"/>
    <property type="match status" value="1"/>
</dbReference>
<dbReference type="PROSITE" id="PS51384">
    <property type="entry name" value="FAD_FR"/>
    <property type="match status" value="1"/>
</dbReference>
<dbReference type="InterPro" id="IPR001709">
    <property type="entry name" value="Flavoprot_Pyr_Nucl_cyt_Rdtase"/>
</dbReference>
<evidence type="ECO:0000256" key="4">
    <source>
        <dbReference type="ARBA" id="ARBA00022630"/>
    </source>
</evidence>